<evidence type="ECO:0000256" key="4">
    <source>
        <dbReference type="ARBA" id="ARBA00022989"/>
    </source>
</evidence>
<accession>A0AAD8F6J9</accession>
<evidence type="ECO:0000256" key="7">
    <source>
        <dbReference type="SAM" id="SignalP"/>
    </source>
</evidence>
<feature type="domain" description="V-type proton ATPase subunit S1/VOA1 transmembrane" evidence="8">
    <location>
        <begin position="408"/>
        <end position="446"/>
    </location>
</feature>
<evidence type="ECO:0000313" key="9">
    <source>
        <dbReference type="EMBL" id="KAK0051934.1"/>
    </source>
</evidence>
<dbReference type="EMBL" id="JASAOG010000099">
    <property type="protein sequence ID" value="KAK0051934.1"/>
    <property type="molecule type" value="Genomic_DNA"/>
</dbReference>
<dbReference type="GO" id="GO:0001671">
    <property type="term" value="F:ATPase activator activity"/>
    <property type="evidence" value="ECO:0007669"/>
    <property type="project" value="TreeGrafter"/>
</dbReference>
<name>A0AAD8F6J9_BIOPF</name>
<dbReference type="Gene3D" id="2.40.160.110">
    <property type="match status" value="1"/>
</dbReference>
<keyword evidence="4 6" id="KW-1133">Transmembrane helix</keyword>
<evidence type="ECO:0000259" key="8">
    <source>
        <dbReference type="Pfam" id="PF20520"/>
    </source>
</evidence>
<feature type="signal peptide" evidence="7">
    <location>
        <begin position="1"/>
        <end position="20"/>
    </location>
</feature>
<evidence type="ECO:0000256" key="6">
    <source>
        <dbReference type="SAM" id="Phobius"/>
    </source>
</evidence>
<evidence type="ECO:0000256" key="5">
    <source>
        <dbReference type="ARBA" id="ARBA00023136"/>
    </source>
</evidence>
<sequence>MTMLNNLLLVVIIAVKCVFASDASIPALLWSPERSMAHLPEVMAHETVNADTFLNNYLDPLMKSSQNSAVIFLQDKLHVDDFTKFADVYSVDSDGGAFKNVKQLMEDHFSLELPQVLNPDDAVEKLISFFKKIHTVSSIKDVENLNLSGDESFLLIVNLEPVHSQSDQEKALKQNDETIGAISHHLQKRRINYSALYTALSAGKGLNEHAESYANRHLMADASVNNNGTFMNVSDGNIYVFLRGAKLCLKRGKENDHIYTDPCDLNATLDVSDNTASFSEWTNKTANIVLFFPNQTFENETFNVHFSILAQKKIDKWIMEQLVLNITFGPDSAYNTSLQNATLSKDSQDLTISVLYSYHCTEMKMYFDYIHDKELGFYKGSYLLLDGFQVQPFNIQHDRFSYAQDCVPYFTTPIWMALFSSSFLLLILYFGTIMVLNLSIMDRYDDPKGKTIVVNAGAE</sequence>
<gene>
    <name evidence="9" type="ORF">Bpfe_018704</name>
</gene>
<comment type="subcellular location">
    <subcellularLocation>
        <location evidence="1">Membrane</location>
        <topology evidence="1">Single-pass membrane protein</topology>
    </subcellularLocation>
</comment>
<evidence type="ECO:0000256" key="3">
    <source>
        <dbReference type="ARBA" id="ARBA00022692"/>
    </source>
</evidence>
<reference evidence="9" key="1">
    <citation type="journal article" date="2023" name="PLoS Negl. Trop. Dis.">
        <title>A genome sequence for Biomphalaria pfeifferi, the major vector snail for the human-infecting parasite Schistosoma mansoni.</title>
        <authorList>
            <person name="Bu L."/>
            <person name="Lu L."/>
            <person name="Laidemitt M.R."/>
            <person name="Zhang S.M."/>
            <person name="Mutuku M."/>
            <person name="Mkoji G."/>
            <person name="Steinauer M."/>
            <person name="Loker E.S."/>
        </authorList>
    </citation>
    <scope>NUCLEOTIDE SEQUENCE</scope>
    <source>
        <strain evidence="9">KasaAsao</strain>
    </source>
</reference>
<dbReference type="PANTHER" id="PTHR12471">
    <property type="entry name" value="VACUOLAR ATP SYNTHASE SUBUNIT S1"/>
    <property type="match status" value="1"/>
</dbReference>
<dbReference type="GO" id="GO:0030641">
    <property type="term" value="P:regulation of cellular pH"/>
    <property type="evidence" value="ECO:0007669"/>
    <property type="project" value="TreeGrafter"/>
</dbReference>
<evidence type="ECO:0000256" key="2">
    <source>
        <dbReference type="ARBA" id="ARBA00009037"/>
    </source>
</evidence>
<keyword evidence="5 6" id="KW-0472">Membrane</keyword>
<comment type="similarity">
    <text evidence="2">Belongs to the vacuolar ATPase subunit S1 family.</text>
</comment>
<protein>
    <submittedName>
        <fullName evidence="9">V-type proton ATPase subunit S1</fullName>
    </submittedName>
</protein>
<dbReference type="Pfam" id="PF20520">
    <property type="entry name" value="Ac45-VOA1_TM"/>
    <property type="match status" value="1"/>
</dbReference>
<dbReference type="PANTHER" id="PTHR12471:SF7">
    <property type="entry name" value="V-TYPE PROTON ATPASE SUBUNIT S1"/>
    <property type="match status" value="1"/>
</dbReference>
<dbReference type="InterPro" id="IPR008388">
    <property type="entry name" value="Ac45_acc_su"/>
</dbReference>
<feature type="chain" id="PRO_5042078092" evidence="7">
    <location>
        <begin position="21"/>
        <end position="459"/>
    </location>
</feature>
<evidence type="ECO:0000313" key="10">
    <source>
        <dbReference type="Proteomes" id="UP001233172"/>
    </source>
</evidence>
<proteinExistence type="inferred from homology"/>
<dbReference type="GO" id="GO:0033176">
    <property type="term" value="C:proton-transporting V-type ATPase complex"/>
    <property type="evidence" value="ECO:0007669"/>
    <property type="project" value="TreeGrafter"/>
</dbReference>
<reference evidence="9" key="2">
    <citation type="submission" date="2023-04" db="EMBL/GenBank/DDBJ databases">
        <authorList>
            <person name="Bu L."/>
            <person name="Lu L."/>
            <person name="Laidemitt M.R."/>
            <person name="Zhang S.M."/>
            <person name="Mutuku M."/>
            <person name="Mkoji G."/>
            <person name="Steinauer M."/>
            <person name="Loker E.S."/>
        </authorList>
    </citation>
    <scope>NUCLEOTIDE SEQUENCE</scope>
    <source>
        <strain evidence="9">KasaAsao</strain>
        <tissue evidence="9">Whole Snail</tissue>
    </source>
</reference>
<dbReference type="AlphaFoldDB" id="A0AAD8F6J9"/>
<evidence type="ECO:0000256" key="1">
    <source>
        <dbReference type="ARBA" id="ARBA00004167"/>
    </source>
</evidence>
<keyword evidence="3 6" id="KW-0812">Transmembrane</keyword>
<feature type="transmembrane region" description="Helical" evidence="6">
    <location>
        <begin position="414"/>
        <end position="440"/>
    </location>
</feature>
<organism evidence="9 10">
    <name type="scientific">Biomphalaria pfeifferi</name>
    <name type="common">Bloodfluke planorb</name>
    <name type="synonym">Freshwater snail</name>
    <dbReference type="NCBI Taxonomy" id="112525"/>
    <lineage>
        <taxon>Eukaryota</taxon>
        <taxon>Metazoa</taxon>
        <taxon>Spiralia</taxon>
        <taxon>Lophotrochozoa</taxon>
        <taxon>Mollusca</taxon>
        <taxon>Gastropoda</taxon>
        <taxon>Heterobranchia</taxon>
        <taxon>Euthyneura</taxon>
        <taxon>Panpulmonata</taxon>
        <taxon>Hygrophila</taxon>
        <taxon>Lymnaeoidea</taxon>
        <taxon>Planorbidae</taxon>
        <taxon>Biomphalaria</taxon>
    </lineage>
</organism>
<comment type="caution">
    <text evidence="9">The sequence shown here is derived from an EMBL/GenBank/DDBJ whole genome shotgun (WGS) entry which is preliminary data.</text>
</comment>
<dbReference type="InterPro" id="IPR046756">
    <property type="entry name" value="VAS1/VOA1_TM"/>
</dbReference>
<dbReference type="Proteomes" id="UP001233172">
    <property type="component" value="Unassembled WGS sequence"/>
</dbReference>
<keyword evidence="10" id="KW-1185">Reference proteome</keyword>
<keyword evidence="7" id="KW-0732">Signal</keyword>